<protein>
    <recommendedName>
        <fullName evidence="2">histidine kinase</fullName>
        <ecNumber evidence="2">2.7.13.3</ecNumber>
    </recommendedName>
</protein>
<dbReference type="InterPro" id="IPR011006">
    <property type="entry name" value="CheY-like_superfamily"/>
</dbReference>
<evidence type="ECO:0000256" key="7">
    <source>
        <dbReference type="SAM" id="Coils"/>
    </source>
</evidence>
<feature type="domain" description="Histidine kinase" evidence="8">
    <location>
        <begin position="279"/>
        <end position="489"/>
    </location>
</feature>
<dbReference type="PANTHER" id="PTHR43047">
    <property type="entry name" value="TWO-COMPONENT HISTIDINE PROTEIN KINASE"/>
    <property type="match status" value="1"/>
</dbReference>
<dbReference type="InterPro" id="IPR036890">
    <property type="entry name" value="HATPase_C_sf"/>
</dbReference>
<evidence type="ECO:0000256" key="6">
    <source>
        <dbReference type="PROSITE-ProRule" id="PRU00169"/>
    </source>
</evidence>
<dbReference type="Pfam" id="PF02518">
    <property type="entry name" value="HATPase_c"/>
    <property type="match status" value="1"/>
</dbReference>
<dbReference type="Pfam" id="PF00512">
    <property type="entry name" value="HisKA"/>
    <property type="match status" value="1"/>
</dbReference>
<dbReference type="SUPFAM" id="SSF55874">
    <property type="entry name" value="ATPase domain of HSP90 chaperone/DNA topoisomerase II/histidine kinase"/>
    <property type="match status" value="1"/>
</dbReference>
<dbReference type="Gene3D" id="3.30.565.10">
    <property type="entry name" value="Histidine kinase-like ATPase, C-terminal domain"/>
    <property type="match status" value="1"/>
</dbReference>
<dbReference type="Gene3D" id="3.40.50.2300">
    <property type="match status" value="1"/>
</dbReference>
<evidence type="ECO:0000256" key="2">
    <source>
        <dbReference type="ARBA" id="ARBA00012438"/>
    </source>
</evidence>
<dbReference type="SMART" id="SM00387">
    <property type="entry name" value="HATPase_c"/>
    <property type="match status" value="1"/>
</dbReference>
<dbReference type="PROSITE" id="PS50112">
    <property type="entry name" value="PAS"/>
    <property type="match status" value="1"/>
</dbReference>
<dbReference type="EC" id="2.7.13.3" evidence="2"/>
<evidence type="ECO:0000259" key="8">
    <source>
        <dbReference type="PROSITE" id="PS50109"/>
    </source>
</evidence>
<dbReference type="PROSITE" id="PS50109">
    <property type="entry name" value="HIS_KIN"/>
    <property type="match status" value="1"/>
</dbReference>
<feature type="coiled-coil region" evidence="7">
    <location>
        <begin position="125"/>
        <end position="154"/>
    </location>
</feature>
<keyword evidence="5" id="KW-0418">Kinase</keyword>
<evidence type="ECO:0000259" key="10">
    <source>
        <dbReference type="PROSITE" id="PS50112"/>
    </source>
</evidence>
<evidence type="ECO:0000313" key="11">
    <source>
        <dbReference type="EMBL" id="MBI4595886.1"/>
    </source>
</evidence>
<feature type="modified residue" description="4-aspartylphosphate" evidence="6">
    <location>
        <position position="59"/>
    </location>
</feature>
<dbReference type="InterPro" id="IPR035965">
    <property type="entry name" value="PAS-like_dom_sf"/>
</dbReference>
<dbReference type="InterPro" id="IPR005467">
    <property type="entry name" value="His_kinase_dom"/>
</dbReference>
<dbReference type="InterPro" id="IPR003661">
    <property type="entry name" value="HisK_dim/P_dom"/>
</dbReference>
<dbReference type="PROSITE" id="PS50110">
    <property type="entry name" value="RESPONSE_REGULATORY"/>
    <property type="match status" value="1"/>
</dbReference>
<dbReference type="EMBL" id="JACQWF010000263">
    <property type="protein sequence ID" value="MBI4595886.1"/>
    <property type="molecule type" value="Genomic_DNA"/>
</dbReference>
<evidence type="ECO:0000256" key="1">
    <source>
        <dbReference type="ARBA" id="ARBA00000085"/>
    </source>
</evidence>
<keyword evidence="7" id="KW-0175">Coiled coil</keyword>
<gene>
    <name evidence="11" type="ORF">HY730_05840</name>
</gene>
<dbReference type="InterPro" id="IPR000014">
    <property type="entry name" value="PAS"/>
</dbReference>
<dbReference type="InterPro" id="IPR004358">
    <property type="entry name" value="Sig_transdc_His_kin-like_C"/>
</dbReference>
<dbReference type="SMART" id="SM00091">
    <property type="entry name" value="PAS"/>
    <property type="match status" value="1"/>
</dbReference>
<feature type="domain" description="Response regulatory" evidence="9">
    <location>
        <begin position="7"/>
        <end position="124"/>
    </location>
</feature>
<evidence type="ECO:0000259" key="9">
    <source>
        <dbReference type="PROSITE" id="PS50110"/>
    </source>
</evidence>
<dbReference type="GO" id="GO:0009927">
    <property type="term" value="F:histidine phosphotransfer kinase activity"/>
    <property type="evidence" value="ECO:0007669"/>
    <property type="project" value="TreeGrafter"/>
</dbReference>
<name>A0A933GM05_UNCTE</name>
<reference evidence="11" key="1">
    <citation type="submission" date="2020-07" db="EMBL/GenBank/DDBJ databases">
        <title>Huge and variable diversity of episymbiotic CPR bacteria and DPANN archaea in groundwater ecosystems.</title>
        <authorList>
            <person name="He C.Y."/>
            <person name="Keren R."/>
            <person name="Whittaker M."/>
            <person name="Farag I.F."/>
            <person name="Doudna J."/>
            <person name="Cate J.H.D."/>
            <person name="Banfield J.F."/>
        </authorList>
    </citation>
    <scope>NUCLEOTIDE SEQUENCE</scope>
    <source>
        <strain evidence="11">NC_groundwater_1482_Ag_S-0.65um_47_24</strain>
    </source>
</reference>
<dbReference type="GO" id="GO:0000155">
    <property type="term" value="F:phosphorelay sensor kinase activity"/>
    <property type="evidence" value="ECO:0007669"/>
    <property type="project" value="InterPro"/>
</dbReference>
<dbReference type="InterPro" id="IPR003594">
    <property type="entry name" value="HATPase_dom"/>
</dbReference>
<dbReference type="Pfam" id="PF13426">
    <property type="entry name" value="PAS_9"/>
    <property type="match status" value="1"/>
</dbReference>
<keyword evidence="4" id="KW-0808">Transferase</keyword>
<proteinExistence type="predicted"/>
<dbReference type="PANTHER" id="PTHR43047:SF72">
    <property type="entry name" value="OSMOSENSING HISTIDINE PROTEIN KINASE SLN1"/>
    <property type="match status" value="1"/>
</dbReference>
<dbReference type="NCBIfam" id="TIGR00229">
    <property type="entry name" value="sensory_box"/>
    <property type="match status" value="1"/>
</dbReference>
<dbReference type="SUPFAM" id="SSF47384">
    <property type="entry name" value="Homodimeric domain of signal transducing histidine kinase"/>
    <property type="match status" value="1"/>
</dbReference>
<keyword evidence="3 6" id="KW-0597">Phosphoprotein</keyword>
<sequence>MNKIIKQILLVEDNPDHIALSKEAIREGGIDCHFDVVNSGTECLELLKKNHLYDAILMDFSLPEMNGLQILKKINEYGYDIPVIMVTGQGDERVAVEAMKQGAYDYLQKTQDFLVALPLVLEKAIEKHQLKLDKIKLEHEIKRSEEKYRKIIENANDIIFITDFEGNILDINRKGEFLLGYDREQFLQMNISQFYPSDQNETYSEYIKGVKEGIPANFSLNLIPSSGENLIIDLNVTTIELAGRTLVLGIGRDITERAKMEEKIRLMDKLASLGEMSAGIAHEIRNPLSSIITAVDLLSPNQDSISSQEREALLDVVKKESKRLNTILTDFLQFAKPRKPVLTMENINEILCETFDMVRLDKKLTERITIKKILDPNMVRIPLDRDQIKQVFLNVYLNAFQAMPRSGQLLVTSKLQREKVIVNICDNGVGIPKEDLQWIFEPFHTRKKDGTGLGLPVASRIIEAHQGTLEVESRTGEGTCFIISLPTDNPGFNRDKGR</sequence>
<comment type="caution">
    <text evidence="11">The sequence shown here is derived from an EMBL/GenBank/DDBJ whole genome shotgun (WGS) entry which is preliminary data.</text>
</comment>
<accession>A0A933GM05</accession>
<dbReference type="CDD" id="cd00130">
    <property type="entry name" value="PAS"/>
    <property type="match status" value="1"/>
</dbReference>
<dbReference type="Proteomes" id="UP000772181">
    <property type="component" value="Unassembled WGS sequence"/>
</dbReference>
<dbReference type="InterPro" id="IPR036097">
    <property type="entry name" value="HisK_dim/P_sf"/>
</dbReference>
<evidence type="ECO:0000256" key="4">
    <source>
        <dbReference type="ARBA" id="ARBA00022679"/>
    </source>
</evidence>
<dbReference type="SMART" id="SM00448">
    <property type="entry name" value="REC"/>
    <property type="match status" value="1"/>
</dbReference>
<dbReference type="Gene3D" id="3.30.450.20">
    <property type="entry name" value="PAS domain"/>
    <property type="match status" value="1"/>
</dbReference>
<organism evidence="11 12">
    <name type="scientific">Tectimicrobiota bacterium</name>
    <dbReference type="NCBI Taxonomy" id="2528274"/>
    <lineage>
        <taxon>Bacteria</taxon>
        <taxon>Pseudomonadati</taxon>
        <taxon>Nitrospinota/Tectimicrobiota group</taxon>
        <taxon>Candidatus Tectimicrobiota</taxon>
    </lineage>
</organism>
<feature type="domain" description="PAS" evidence="10">
    <location>
        <begin position="144"/>
        <end position="213"/>
    </location>
</feature>
<evidence type="ECO:0000256" key="5">
    <source>
        <dbReference type="ARBA" id="ARBA00022777"/>
    </source>
</evidence>
<dbReference type="Gene3D" id="1.10.287.130">
    <property type="match status" value="1"/>
</dbReference>
<dbReference type="SUPFAM" id="SSF55785">
    <property type="entry name" value="PYP-like sensor domain (PAS domain)"/>
    <property type="match status" value="1"/>
</dbReference>
<dbReference type="GO" id="GO:0005886">
    <property type="term" value="C:plasma membrane"/>
    <property type="evidence" value="ECO:0007669"/>
    <property type="project" value="TreeGrafter"/>
</dbReference>
<dbReference type="CDD" id="cd00082">
    <property type="entry name" value="HisKA"/>
    <property type="match status" value="1"/>
</dbReference>
<dbReference type="SUPFAM" id="SSF52172">
    <property type="entry name" value="CheY-like"/>
    <property type="match status" value="1"/>
</dbReference>
<comment type="catalytic activity">
    <reaction evidence="1">
        <text>ATP + protein L-histidine = ADP + protein N-phospho-L-histidine.</text>
        <dbReference type="EC" id="2.7.13.3"/>
    </reaction>
</comment>
<dbReference type="PRINTS" id="PR00344">
    <property type="entry name" value="BCTRLSENSOR"/>
</dbReference>
<evidence type="ECO:0000313" key="12">
    <source>
        <dbReference type="Proteomes" id="UP000772181"/>
    </source>
</evidence>
<dbReference type="InterPro" id="IPR001789">
    <property type="entry name" value="Sig_transdc_resp-reg_receiver"/>
</dbReference>
<evidence type="ECO:0000256" key="3">
    <source>
        <dbReference type="ARBA" id="ARBA00022553"/>
    </source>
</evidence>
<dbReference type="Pfam" id="PF00072">
    <property type="entry name" value="Response_reg"/>
    <property type="match status" value="1"/>
</dbReference>
<dbReference type="AlphaFoldDB" id="A0A933GM05"/>
<dbReference type="SMART" id="SM00388">
    <property type="entry name" value="HisKA"/>
    <property type="match status" value="1"/>
</dbReference>